<dbReference type="Proteomes" id="UP001492380">
    <property type="component" value="Unassembled WGS sequence"/>
</dbReference>
<dbReference type="EMBL" id="JBBWRZ010000004">
    <property type="protein sequence ID" value="KAK8237917.1"/>
    <property type="molecule type" value="Genomic_DNA"/>
</dbReference>
<feature type="compositionally biased region" description="Polar residues" evidence="1">
    <location>
        <begin position="111"/>
        <end position="126"/>
    </location>
</feature>
<feature type="compositionally biased region" description="Basic and acidic residues" evidence="1">
    <location>
        <begin position="98"/>
        <end position="110"/>
    </location>
</feature>
<evidence type="ECO:0000313" key="3">
    <source>
        <dbReference type="Proteomes" id="UP001492380"/>
    </source>
</evidence>
<evidence type="ECO:0000256" key="1">
    <source>
        <dbReference type="SAM" id="MobiDB-lite"/>
    </source>
</evidence>
<protein>
    <submittedName>
        <fullName evidence="2">Uncharacterized protein</fullName>
    </submittedName>
</protein>
<name>A0ABR1YSF3_9PEZI</name>
<feature type="compositionally biased region" description="Low complexity" evidence="1">
    <location>
        <begin position="138"/>
        <end position="159"/>
    </location>
</feature>
<feature type="compositionally biased region" description="Polar residues" evidence="1">
    <location>
        <begin position="28"/>
        <end position="45"/>
    </location>
</feature>
<evidence type="ECO:0000313" key="2">
    <source>
        <dbReference type="EMBL" id="KAK8237917.1"/>
    </source>
</evidence>
<feature type="region of interest" description="Disordered" evidence="1">
    <location>
        <begin position="1"/>
        <end position="161"/>
    </location>
</feature>
<gene>
    <name evidence="2" type="ORF">HDK90DRAFT_509602</name>
</gene>
<proteinExistence type="predicted"/>
<organism evidence="2 3">
    <name type="scientific">Phyllosticta capitalensis</name>
    <dbReference type="NCBI Taxonomy" id="121624"/>
    <lineage>
        <taxon>Eukaryota</taxon>
        <taxon>Fungi</taxon>
        <taxon>Dikarya</taxon>
        <taxon>Ascomycota</taxon>
        <taxon>Pezizomycotina</taxon>
        <taxon>Dothideomycetes</taxon>
        <taxon>Dothideomycetes incertae sedis</taxon>
        <taxon>Botryosphaeriales</taxon>
        <taxon>Phyllostictaceae</taxon>
        <taxon>Phyllosticta</taxon>
    </lineage>
</organism>
<sequence>MARIKPEPGSNCFIPRPKSRCTLRDSKSPNFNKPSASTKATTTLKNDGIKIENNDKTAPSLPPKKRRGRDNYDENREIILSTPRNISRPVSPVLGSGRDIHYSGASHDHSNTSAGTLPSPSKSTAFSPYIMPAKSQTSKKGYASSSSPPSPAGSRGFSSYGDNDDVDCSSHTYAAFLNRLIIMAYQQQGGLEPTFAGDVSKKKY</sequence>
<keyword evidence="3" id="KW-1185">Reference proteome</keyword>
<reference evidence="2 3" key="1">
    <citation type="submission" date="2024-04" db="EMBL/GenBank/DDBJ databases">
        <title>Phyllosticta paracitricarpa is synonymous to the EU quarantine fungus P. citricarpa based on phylogenomic analyses.</title>
        <authorList>
            <consortium name="Lawrence Berkeley National Laboratory"/>
            <person name="Van Ingen-Buijs V.A."/>
            <person name="Van Westerhoven A.C."/>
            <person name="Haridas S."/>
            <person name="Skiadas P."/>
            <person name="Martin F."/>
            <person name="Groenewald J.Z."/>
            <person name="Crous P.W."/>
            <person name="Seidl M.F."/>
        </authorList>
    </citation>
    <scope>NUCLEOTIDE SEQUENCE [LARGE SCALE GENOMIC DNA]</scope>
    <source>
        <strain evidence="2 3">CBS 123374</strain>
    </source>
</reference>
<accession>A0ABR1YSF3</accession>
<comment type="caution">
    <text evidence="2">The sequence shown here is derived from an EMBL/GenBank/DDBJ whole genome shotgun (WGS) entry which is preliminary data.</text>
</comment>